<keyword evidence="2" id="KW-0472">Membrane</keyword>
<keyword evidence="3" id="KW-0552">Olfaction</keyword>
<dbReference type="PANTHER" id="PTHR26452">
    <property type="entry name" value="OLFACTORY RECEPTOR"/>
    <property type="match status" value="1"/>
</dbReference>
<dbReference type="GeneID" id="116665937"/>
<dbReference type="GO" id="GO:0007608">
    <property type="term" value="P:sensory perception of smell"/>
    <property type="evidence" value="ECO:0007669"/>
    <property type="project" value="UniProtKB-KW"/>
</dbReference>
<gene>
    <name evidence="7" type="primary">LOC116665937</name>
</gene>
<comment type="subcellular location">
    <subcellularLocation>
        <location evidence="1">Cell membrane</location>
        <topology evidence="1">Multi-pass membrane protein</topology>
    </subcellularLocation>
</comment>
<evidence type="ECO:0000256" key="5">
    <source>
        <dbReference type="ARBA" id="ARBA00023170"/>
    </source>
</evidence>
<evidence type="ECO:0000256" key="4">
    <source>
        <dbReference type="ARBA" id="ARBA00023040"/>
    </source>
</evidence>
<dbReference type="AlphaFoldDB" id="S9X7M3"/>
<sequence length="227" mass="23854">MTSLSAVPVFVLRGSSEVPEVQLLSAAVFLLVYLAAILGNIPTVAAMSLDPRLHTPSVFSSPPWLMTAAWLQASLVALAWGSRLLFSASHTANAFSLPFCGPKVTDHSCDIPAFMGLACAEVDAHEVAGFAASGCVIMSCFVLTVLSYVCILAMLVQIRSVAGGRPPRGLCTWPPSSCLHAARCGLLSVARTPDCRPPHTHPEPAYLQSEEQGHEESPAEALSSGAV</sequence>
<evidence type="ECO:0000256" key="3">
    <source>
        <dbReference type="ARBA" id="ARBA00022725"/>
    </source>
</evidence>
<protein>
    <submittedName>
        <fullName evidence="7">Olfactory receptor 14A2-like</fullName>
    </submittedName>
</protein>
<accession>S9X7M3</accession>
<dbReference type="KEGG" id="cfr:116665937"/>
<dbReference type="Proteomes" id="UP000694856">
    <property type="component" value="Chromosome 9"/>
</dbReference>
<evidence type="ECO:0000313" key="7">
    <source>
        <dbReference type="RefSeq" id="XP_032343252.1"/>
    </source>
</evidence>
<keyword evidence="5" id="KW-0675">Receptor</keyword>
<evidence type="ECO:0000256" key="2">
    <source>
        <dbReference type="ARBA" id="ARBA00022475"/>
    </source>
</evidence>
<keyword evidence="2" id="KW-1003">Cell membrane</keyword>
<dbReference type="RefSeq" id="XP_032343252.1">
    <property type="nucleotide sequence ID" value="XM_032487361.1"/>
</dbReference>
<proteinExistence type="predicted"/>
<organism evidence="6 7">
    <name type="scientific">Camelus ferus</name>
    <name type="common">Wild bactrian camel</name>
    <name type="synonym">Camelus bactrianus ferus</name>
    <dbReference type="NCBI Taxonomy" id="419612"/>
    <lineage>
        <taxon>Eukaryota</taxon>
        <taxon>Metazoa</taxon>
        <taxon>Chordata</taxon>
        <taxon>Craniata</taxon>
        <taxon>Vertebrata</taxon>
        <taxon>Euteleostomi</taxon>
        <taxon>Mammalia</taxon>
        <taxon>Eutheria</taxon>
        <taxon>Laurasiatheria</taxon>
        <taxon>Artiodactyla</taxon>
        <taxon>Tylopoda</taxon>
        <taxon>Camelidae</taxon>
        <taxon>Camelus</taxon>
    </lineage>
</organism>
<keyword evidence="3" id="KW-0716">Sensory transduction</keyword>
<keyword evidence="4" id="KW-0297">G-protein coupled receptor</keyword>
<dbReference type="SUPFAM" id="SSF81321">
    <property type="entry name" value="Family A G protein-coupled receptor-like"/>
    <property type="match status" value="1"/>
</dbReference>
<dbReference type="GO" id="GO:0004930">
    <property type="term" value="F:G protein-coupled receptor activity"/>
    <property type="evidence" value="ECO:0007669"/>
    <property type="project" value="UniProtKB-KW"/>
</dbReference>
<dbReference type="InterPro" id="IPR050516">
    <property type="entry name" value="Olfactory_GPCR"/>
</dbReference>
<evidence type="ECO:0000313" key="6">
    <source>
        <dbReference type="Proteomes" id="UP000694856"/>
    </source>
</evidence>
<dbReference type="GO" id="GO:0005886">
    <property type="term" value="C:plasma membrane"/>
    <property type="evidence" value="ECO:0007669"/>
    <property type="project" value="UniProtKB-SubCell"/>
</dbReference>
<keyword evidence="6" id="KW-1185">Reference proteome</keyword>
<evidence type="ECO:0000256" key="1">
    <source>
        <dbReference type="ARBA" id="ARBA00004651"/>
    </source>
</evidence>
<keyword evidence="4" id="KW-0807">Transducer</keyword>
<name>S9X7M3_CAMFR</name>
<reference evidence="7" key="1">
    <citation type="submission" date="2025-08" db="UniProtKB">
        <authorList>
            <consortium name="RefSeq"/>
        </authorList>
    </citation>
    <scope>IDENTIFICATION</scope>
    <source>
        <tissue evidence="7">Ear skin</tissue>
    </source>
</reference>